<dbReference type="InterPro" id="IPR000330">
    <property type="entry name" value="SNF2_N"/>
</dbReference>
<feature type="compositionally biased region" description="Basic and acidic residues" evidence="4">
    <location>
        <begin position="100"/>
        <end position="129"/>
    </location>
</feature>
<dbReference type="SMART" id="SM00490">
    <property type="entry name" value="HELICc"/>
    <property type="match status" value="1"/>
</dbReference>
<feature type="domain" description="Helicase C-terminal" evidence="6">
    <location>
        <begin position="656"/>
        <end position="810"/>
    </location>
</feature>
<evidence type="ECO:0000256" key="1">
    <source>
        <dbReference type="ARBA" id="ARBA00022741"/>
    </source>
</evidence>
<dbReference type="InterPro" id="IPR014001">
    <property type="entry name" value="Helicase_ATP-bd"/>
</dbReference>
<dbReference type="GeneID" id="33558700"/>
<evidence type="ECO:0000256" key="2">
    <source>
        <dbReference type="ARBA" id="ARBA00022801"/>
    </source>
</evidence>
<feature type="compositionally biased region" description="Polar residues" evidence="4">
    <location>
        <begin position="1"/>
        <end position="13"/>
    </location>
</feature>
<keyword evidence="8" id="KW-1185">Reference proteome</keyword>
<dbReference type="PANTHER" id="PTHR10799">
    <property type="entry name" value="SNF2/RAD54 HELICASE FAMILY"/>
    <property type="match status" value="1"/>
</dbReference>
<evidence type="ECO:0000313" key="7">
    <source>
        <dbReference type="EMBL" id="ORX34552.1"/>
    </source>
</evidence>
<dbReference type="InterPro" id="IPR027417">
    <property type="entry name" value="P-loop_NTPase"/>
</dbReference>
<dbReference type="AlphaFoldDB" id="A0A1Y1U961"/>
<proteinExistence type="predicted"/>
<keyword evidence="2" id="KW-0378">Hydrolase</keyword>
<feature type="domain" description="Helicase ATP-binding" evidence="5">
    <location>
        <begin position="235"/>
        <end position="429"/>
    </location>
</feature>
<dbReference type="InterPro" id="IPR001650">
    <property type="entry name" value="Helicase_C-like"/>
</dbReference>
<dbReference type="CDD" id="cd18793">
    <property type="entry name" value="SF2_C_SNF"/>
    <property type="match status" value="1"/>
</dbReference>
<dbReference type="SMART" id="SM00487">
    <property type="entry name" value="DEXDc"/>
    <property type="match status" value="1"/>
</dbReference>
<dbReference type="OrthoDB" id="5857104at2759"/>
<dbReference type="STRING" id="4999.A0A1Y1U961"/>
<dbReference type="GO" id="GO:0004386">
    <property type="term" value="F:helicase activity"/>
    <property type="evidence" value="ECO:0007669"/>
    <property type="project" value="UniProtKB-KW"/>
</dbReference>
<evidence type="ECO:0000259" key="5">
    <source>
        <dbReference type="PROSITE" id="PS51192"/>
    </source>
</evidence>
<feature type="compositionally biased region" description="Basic and acidic residues" evidence="4">
    <location>
        <begin position="46"/>
        <end position="72"/>
    </location>
</feature>
<dbReference type="PROSITE" id="PS51192">
    <property type="entry name" value="HELICASE_ATP_BIND_1"/>
    <property type="match status" value="1"/>
</dbReference>
<dbReference type="EMBL" id="NBSH01000014">
    <property type="protein sequence ID" value="ORX34552.1"/>
    <property type="molecule type" value="Genomic_DNA"/>
</dbReference>
<dbReference type="GO" id="GO:0005524">
    <property type="term" value="F:ATP binding"/>
    <property type="evidence" value="ECO:0007669"/>
    <property type="project" value="InterPro"/>
</dbReference>
<dbReference type="GO" id="GO:0016787">
    <property type="term" value="F:hydrolase activity"/>
    <property type="evidence" value="ECO:0007669"/>
    <property type="project" value="UniProtKB-KW"/>
</dbReference>
<reference evidence="7 8" key="1">
    <citation type="submission" date="2017-03" db="EMBL/GenBank/DDBJ databases">
        <title>Widespread Adenine N6-methylation of Active Genes in Fungi.</title>
        <authorList>
            <consortium name="DOE Joint Genome Institute"/>
            <person name="Mondo S.J."/>
            <person name="Dannebaum R.O."/>
            <person name="Kuo R.C."/>
            <person name="Louie K.B."/>
            <person name="Bewick A.J."/>
            <person name="Labutti K."/>
            <person name="Haridas S."/>
            <person name="Kuo A."/>
            <person name="Salamov A."/>
            <person name="Ahrendt S.R."/>
            <person name="Lau R."/>
            <person name="Bowen B.P."/>
            <person name="Lipzen A."/>
            <person name="Sullivan W."/>
            <person name="Andreopoulos W.B."/>
            <person name="Clum A."/>
            <person name="Lindquist E."/>
            <person name="Daum C."/>
            <person name="Northen T.R."/>
            <person name="Ramamoorthy G."/>
            <person name="Schmitz R.J."/>
            <person name="Gryganskyi A."/>
            <person name="Culley D."/>
            <person name="Magnuson J."/>
            <person name="James T.Y."/>
            <person name="O'Malley M.A."/>
            <person name="Stajich J.E."/>
            <person name="Spatafora J.W."/>
            <person name="Visel A."/>
            <person name="Grigoriev I.V."/>
        </authorList>
    </citation>
    <scope>NUCLEOTIDE SEQUENCE [LARGE SCALE GENOMIC DNA]</scope>
    <source>
        <strain evidence="7 8">NRRL Y-17943</strain>
    </source>
</reference>
<feature type="region of interest" description="Disordered" evidence="4">
    <location>
        <begin position="1"/>
        <end position="78"/>
    </location>
</feature>
<feature type="region of interest" description="Disordered" evidence="4">
    <location>
        <begin position="523"/>
        <end position="552"/>
    </location>
</feature>
<keyword evidence="1" id="KW-0547">Nucleotide-binding</keyword>
<dbReference type="Pfam" id="PF00271">
    <property type="entry name" value="Helicase_C"/>
    <property type="match status" value="1"/>
</dbReference>
<evidence type="ECO:0000313" key="8">
    <source>
        <dbReference type="Proteomes" id="UP000193218"/>
    </source>
</evidence>
<feature type="compositionally biased region" description="Acidic residues" evidence="4">
    <location>
        <begin position="195"/>
        <end position="206"/>
    </location>
</feature>
<name>A0A1Y1U961_9TREE</name>
<dbReference type="Proteomes" id="UP000193218">
    <property type="component" value="Unassembled WGS sequence"/>
</dbReference>
<feature type="compositionally biased region" description="Basic and acidic residues" evidence="4">
    <location>
        <begin position="535"/>
        <end position="552"/>
    </location>
</feature>
<comment type="caution">
    <text evidence="7">The sequence shown here is derived from an EMBL/GenBank/DDBJ whole genome shotgun (WGS) entry which is preliminary data.</text>
</comment>
<keyword evidence="3" id="KW-0067">ATP-binding</keyword>
<feature type="region of interest" description="Disordered" evidence="4">
    <location>
        <begin position="100"/>
        <end position="211"/>
    </location>
</feature>
<evidence type="ECO:0000259" key="6">
    <source>
        <dbReference type="PROSITE" id="PS51194"/>
    </source>
</evidence>
<keyword evidence="7" id="KW-0347">Helicase</keyword>
<dbReference type="InParanoid" id="A0A1Y1U961"/>
<protein>
    <submittedName>
        <fullName evidence="7">Putative helicase</fullName>
    </submittedName>
</protein>
<dbReference type="FunFam" id="3.40.50.10810:FF:000063">
    <property type="entry name" value="Chromosome 12, whole genome shotgun sequence"/>
    <property type="match status" value="1"/>
</dbReference>
<feature type="compositionally biased region" description="Basic and acidic residues" evidence="4">
    <location>
        <begin position="158"/>
        <end position="194"/>
    </location>
</feature>
<dbReference type="InterPro" id="IPR049730">
    <property type="entry name" value="SNF2/RAD54-like_C"/>
</dbReference>
<accession>A0A1Y1U961</accession>
<dbReference type="Gene3D" id="3.40.50.10810">
    <property type="entry name" value="Tandem AAA-ATPase domain"/>
    <property type="match status" value="1"/>
</dbReference>
<dbReference type="SUPFAM" id="SSF52540">
    <property type="entry name" value="P-loop containing nucleoside triphosphate hydrolases"/>
    <property type="match status" value="2"/>
</dbReference>
<dbReference type="PROSITE" id="PS51194">
    <property type="entry name" value="HELICASE_CTER"/>
    <property type="match status" value="1"/>
</dbReference>
<dbReference type="InterPro" id="IPR038718">
    <property type="entry name" value="SNF2-like_sf"/>
</dbReference>
<evidence type="ECO:0000256" key="3">
    <source>
        <dbReference type="ARBA" id="ARBA00022840"/>
    </source>
</evidence>
<dbReference type="Pfam" id="PF00176">
    <property type="entry name" value="SNF2-rel_dom"/>
    <property type="match status" value="1"/>
</dbReference>
<dbReference type="FunFam" id="3.40.50.300:FF:001315">
    <property type="entry name" value="SNF2 family helicase/ATPase PasG"/>
    <property type="match status" value="1"/>
</dbReference>
<sequence>MPSTATCSSSSQHHPSDLPSLSSTVAGTSASSSMPASPNAGSSSDPKIEDGDADAEKVDVKAQVEEELKAEGEGDVEASARAARLNFLLEKSTIYAKIIGDRMERQQVEKRKAEQRAAVRKENKEKKGDTGPTRGGLRAHEGPEKRDEKPGSKRKRKSEGGREEKKAKVEDTGMDVETKPETNGESSAIKKEEQTGEQDDGAEAEDNGQYTFSQPSLITGAKLRDYQLAGVQWMISLYENGLNGILADEMGLGKTLQTISFLAHLRSKGTWGPFLIACPLSVLNNWIMEFEKFAPSIPVLMYHGTPEHRADLRATRLSPPVAAGVESMKKGKGRGRYSTGSNRAGANTTATFPVVVTTYEMCMKDQKFLSGFMWKFIVVDEGHRLKNLDCKLIRELKSYTSANRMILTGTPLHNNLAELWSLLNFILPDIFDDLDSFQQWFNFDDMNSSPDNSGLLNKSSIVQSLHEILKPFLLRRLKVDVEKELPPKKEYLLYAPLTQTQKDIYQAIVSGQIRQYLVDVKRKQHGGEEPEEEREPTPELDHEPAVDSGEGRKIRKTKKVNYKIEENDSKYIRDLENGLKKDEPNGVEEKSAAQIGKEWALKQATKHVNNMRLQNLVMQLRKISSHPFLFDWPVDEKTNELVVSDDLVNASGKMLLLNRLLGELFKRGHKVLLFSQFTTMLDVIEDWATMFKKWKVCRIDGSTSQEDRRSQMEEFNNDTSKTACKLFLLSTRAGGLGVNLVAADTVIFFDQDWNPQMDLQAQDRAHRIGQTRPVLVFRLVSAHTIETKILQKAGNKRKLEALVISQGKFGRMVDENGRVLLGRGKSGAAKEGKESMAEMARALLDLEGEEINTAEAGDTIISDADLDILLDRSPAAFQRTKGWSAGLGKGGAKTRAEQIKKGERTAFEVFVPGKDEASEGLAKMFDGDGEAEE</sequence>
<dbReference type="RefSeq" id="XP_021868815.1">
    <property type="nucleotide sequence ID" value="XM_022016891.1"/>
</dbReference>
<evidence type="ECO:0000256" key="4">
    <source>
        <dbReference type="SAM" id="MobiDB-lite"/>
    </source>
</evidence>
<organism evidence="7 8">
    <name type="scientific">Kockovaella imperatae</name>
    <dbReference type="NCBI Taxonomy" id="4999"/>
    <lineage>
        <taxon>Eukaryota</taxon>
        <taxon>Fungi</taxon>
        <taxon>Dikarya</taxon>
        <taxon>Basidiomycota</taxon>
        <taxon>Agaricomycotina</taxon>
        <taxon>Tremellomycetes</taxon>
        <taxon>Tremellales</taxon>
        <taxon>Cuniculitremaceae</taxon>
        <taxon>Kockovaella</taxon>
    </lineage>
</organism>
<feature type="compositionally biased region" description="Basic and acidic residues" evidence="4">
    <location>
        <begin position="138"/>
        <end position="151"/>
    </location>
</feature>
<gene>
    <name evidence="7" type="ORF">BD324DRAFT_636372</name>
</gene>
<feature type="compositionally biased region" description="Low complexity" evidence="4">
    <location>
        <begin position="20"/>
        <end position="44"/>
    </location>
</feature>
<dbReference type="Gene3D" id="3.40.50.300">
    <property type="entry name" value="P-loop containing nucleotide triphosphate hydrolases"/>
    <property type="match status" value="1"/>
</dbReference>